<feature type="non-terminal residue" evidence="1">
    <location>
        <position position="1"/>
    </location>
</feature>
<name>A0A061QUA4_9CHLO</name>
<accession>A0A061QUA4</accession>
<dbReference type="AlphaFoldDB" id="A0A061QUA4"/>
<feature type="non-terminal residue" evidence="1">
    <location>
        <position position="69"/>
    </location>
</feature>
<protein>
    <submittedName>
        <fullName evidence="1">Uncharacterized protein</fullName>
    </submittedName>
</protein>
<reference evidence="1" key="1">
    <citation type="submission" date="2014-05" db="EMBL/GenBank/DDBJ databases">
        <title>The transcriptome of the halophilic microalga Tetraselmis sp. GSL018 isolated from the Great Salt Lake, Utah.</title>
        <authorList>
            <person name="Jinkerson R.E."/>
            <person name="D'Adamo S."/>
            <person name="Posewitz M.C."/>
        </authorList>
    </citation>
    <scope>NUCLEOTIDE SEQUENCE</scope>
    <source>
        <strain evidence="1">GSL018</strain>
    </source>
</reference>
<evidence type="ECO:0000313" key="1">
    <source>
        <dbReference type="EMBL" id="JAC61921.1"/>
    </source>
</evidence>
<organism evidence="1">
    <name type="scientific">Tetraselmis sp. GSL018</name>
    <dbReference type="NCBI Taxonomy" id="582737"/>
    <lineage>
        <taxon>Eukaryota</taxon>
        <taxon>Viridiplantae</taxon>
        <taxon>Chlorophyta</taxon>
        <taxon>core chlorophytes</taxon>
        <taxon>Chlorodendrophyceae</taxon>
        <taxon>Chlorodendrales</taxon>
        <taxon>Chlorodendraceae</taxon>
        <taxon>Tetraselmis</taxon>
    </lineage>
</organism>
<sequence>LLDIHKKKGFCPSKIGVCKCSLRHVDAFSSCNLATTYFGVFRREFAKSTSRARAFRVNKQDTEHSAIPV</sequence>
<proteinExistence type="predicted"/>
<dbReference type="EMBL" id="GBEZ01025131">
    <property type="protein sequence ID" value="JAC61921.1"/>
    <property type="molecule type" value="Transcribed_RNA"/>
</dbReference>
<gene>
    <name evidence="1" type="ORF">TSPGSL018_24789</name>
</gene>